<evidence type="ECO:0000256" key="6">
    <source>
        <dbReference type="RuleBase" id="RU003983"/>
    </source>
</evidence>
<dbReference type="Pfam" id="PF01435">
    <property type="entry name" value="Peptidase_M48"/>
    <property type="match status" value="1"/>
</dbReference>
<feature type="chain" id="PRO_5028867742" evidence="7">
    <location>
        <begin position="19"/>
        <end position="304"/>
    </location>
</feature>
<dbReference type="GO" id="GO:0004222">
    <property type="term" value="F:metalloendopeptidase activity"/>
    <property type="evidence" value="ECO:0007669"/>
    <property type="project" value="InterPro"/>
</dbReference>
<dbReference type="OrthoDB" id="9810445at2"/>
<evidence type="ECO:0000256" key="4">
    <source>
        <dbReference type="ARBA" id="ARBA00022833"/>
    </source>
</evidence>
<evidence type="ECO:0000256" key="3">
    <source>
        <dbReference type="ARBA" id="ARBA00022801"/>
    </source>
</evidence>
<keyword evidence="3 6" id="KW-0378">Hydrolase</keyword>
<dbReference type="PANTHER" id="PTHR22726">
    <property type="entry name" value="METALLOENDOPEPTIDASE OMA1"/>
    <property type="match status" value="1"/>
</dbReference>
<reference evidence="9 10" key="1">
    <citation type="submission" date="2020-01" db="EMBL/GenBank/DDBJ databases">
        <title>Genome sequence of Desulfovibrio aerotolerans DSM 16695(T).</title>
        <authorList>
            <person name="Karnachuk O."/>
            <person name="Avakyan M."/>
            <person name="Mardanov A."/>
            <person name="Kadnikov V."/>
            <person name="Ravin N."/>
        </authorList>
    </citation>
    <scope>NUCLEOTIDE SEQUENCE [LARGE SCALE GENOMIC DNA]</scope>
    <source>
        <strain evidence="9 10">DSM 16695</strain>
    </source>
</reference>
<keyword evidence="2" id="KW-0479">Metal-binding</keyword>
<keyword evidence="7" id="KW-0732">Signal</keyword>
<dbReference type="PROSITE" id="PS51257">
    <property type="entry name" value="PROKAR_LIPOPROTEIN"/>
    <property type="match status" value="1"/>
</dbReference>
<dbReference type="Proteomes" id="UP000482487">
    <property type="component" value="Unassembled WGS sequence"/>
</dbReference>
<evidence type="ECO:0000313" key="9">
    <source>
        <dbReference type="EMBL" id="MYL81612.1"/>
    </source>
</evidence>
<comment type="caution">
    <text evidence="9">The sequence shown here is derived from an EMBL/GenBank/DDBJ whole genome shotgun (WGS) entry which is preliminary data.</text>
</comment>
<evidence type="ECO:0000256" key="1">
    <source>
        <dbReference type="ARBA" id="ARBA00022670"/>
    </source>
</evidence>
<keyword evidence="10" id="KW-1185">Reference proteome</keyword>
<feature type="signal peptide" evidence="7">
    <location>
        <begin position="1"/>
        <end position="18"/>
    </location>
</feature>
<evidence type="ECO:0000256" key="2">
    <source>
        <dbReference type="ARBA" id="ARBA00022723"/>
    </source>
</evidence>
<organism evidence="9 10">
    <name type="scientific">Solidesulfovibrio aerotolerans</name>
    <dbReference type="NCBI Taxonomy" id="295255"/>
    <lineage>
        <taxon>Bacteria</taxon>
        <taxon>Pseudomonadati</taxon>
        <taxon>Thermodesulfobacteriota</taxon>
        <taxon>Desulfovibrionia</taxon>
        <taxon>Desulfovibrionales</taxon>
        <taxon>Desulfovibrionaceae</taxon>
        <taxon>Solidesulfovibrio</taxon>
    </lineage>
</organism>
<keyword evidence="4 6" id="KW-0862">Zinc</keyword>
<dbReference type="InterPro" id="IPR051156">
    <property type="entry name" value="Mito/Outer_Membr_Metalloprot"/>
</dbReference>
<dbReference type="RefSeq" id="WP_160957779.1">
    <property type="nucleotide sequence ID" value="NZ_WVUD01000001.1"/>
</dbReference>
<keyword evidence="1 6" id="KW-0645">Protease</keyword>
<comment type="similarity">
    <text evidence="6">Belongs to the peptidase M48 family.</text>
</comment>
<sequence length="304" mass="31817">MKLRTLLPCAALVLAALALYGCRNPEGLSQALGSFGSIGGAPVGDYAASAVKGVTAVAHAAEDFNPQQEYYIGRAVGASLLAKYQPYNNAAANTYVNEVGQSLAMFSDMPQTYGGYHFLIVDSAEINAFAAPGGLIFITRGMLRCCSGENALAAVLAHEIAHVQGKDALRAIKRARTTEALAIIGGEAVKHAGGAQLSQLTNLFADSIGDIMTTMVNNGYSRTLEYQADKTAVAILTRTGYAAAGLPAMLAEMQKRLTPGGADFAKTHPNPGDRITELANLARVAEVNEPEVRAARFKAALGNI</sequence>
<keyword evidence="5 6" id="KW-0482">Metalloprotease</keyword>
<evidence type="ECO:0000259" key="8">
    <source>
        <dbReference type="Pfam" id="PF01435"/>
    </source>
</evidence>
<evidence type="ECO:0000256" key="7">
    <source>
        <dbReference type="SAM" id="SignalP"/>
    </source>
</evidence>
<name>A0A7C9MMA4_9BACT</name>
<proteinExistence type="inferred from homology"/>
<dbReference type="GO" id="GO:0016020">
    <property type="term" value="C:membrane"/>
    <property type="evidence" value="ECO:0007669"/>
    <property type="project" value="TreeGrafter"/>
</dbReference>
<evidence type="ECO:0000256" key="5">
    <source>
        <dbReference type="ARBA" id="ARBA00023049"/>
    </source>
</evidence>
<dbReference type="AlphaFoldDB" id="A0A7C9MMA4"/>
<dbReference type="GO" id="GO:0051603">
    <property type="term" value="P:proteolysis involved in protein catabolic process"/>
    <property type="evidence" value="ECO:0007669"/>
    <property type="project" value="TreeGrafter"/>
</dbReference>
<accession>A0A7C9MMA4</accession>
<gene>
    <name evidence="9" type="ORF">GTA51_00475</name>
</gene>
<evidence type="ECO:0000313" key="10">
    <source>
        <dbReference type="Proteomes" id="UP000482487"/>
    </source>
</evidence>
<dbReference type="Gene3D" id="3.30.2010.10">
    <property type="entry name" value="Metalloproteases ('zincins'), catalytic domain"/>
    <property type="match status" value="1"/>
</dbReference>
<feature type="domain" description="Peptidase M48" evidence="8">
    <location>
        <begin position="92"/>
        <end position="280"/>
    </location>
</feature>
<dbReference type="EMBL" id="WVUD01000001">
    <property type="protein sequence ID" value="MYL81612.1"/>
    <property type="molecule type" value="Genomic_DNA"/>
</dbReference>
<dbReference type="InterPro" id="IPR001915">
    <property type="entry name" value="Peptidase_M48"/>
</dbReference>
<dbReference type="PANTHER" id="PTHR22726:SF1">
    <property type="entry name" value="METALLOENDOPEPTIDASE OMA1, MITOCHONDRIAL"/>
    <property type="match status" value="1"/>
</dbReference>
<protein>
    <submittedName>
        <fullName evidence="9">M48 family metalloprotease</fullName>
    </submittedName>
</protein>
<dbReference type="GO" id="GO:0046872">
    <property type="term" value="F:metal ion binding"/>
    <property type="evidence" value="ECO:0007669"/>
    <property type="project" value="UniProtKB-KW"/>
</dbReference>
<comment type="cofactor">
    <cofactor evidence="6">
        <name>Zn(2+)</name>
        <dbReference type="ChEBI" id="CHEBI:29105"/>
    </cofactor>
    <text evidence="6">Binds 1 zinc ion per subunit.</text>
</comment>